<accession>A0A0C3RW64</accession>
<dbReference type="OrthoDB" id="5362512at2759"/>
<name>A0A0C3RW64_PHLG1</name>
<gene>
    <name evidence="1" type="ORF">PHLGIDRAFT_487181</name>
</gene>
<evidence type="ECO:0008006" key="3">
    <source>
        <dbReference type="Google" id="ProtNLM"/>
    </source>
</evidence>
<dbReference type="EMBL" id="KN840535">
    <property type="protein sequence ID" value="KIP05736.1"/>
    <property type="molecule type" value="Genomic_DNA"/>
</dbReference>
<proteinExistence type="predicted"/>
<dbReference type="Proteomes" id="UP000053257">
    <property type="component" value="Unassembled WGS sequence"/>
</dbReference>
<protein>
    <recommendedName>
        <fullName evidence="3">Heterokaryon incompatibility domain-containing protein</fullName>
    </recommendedName>
</protein>
<evidence type="ECO:0000313" key="2">
    <source>
        <dbReference type="Proteomes" id="UP000053257"/>
    </source>
</evidence>
<sequence>MSSKPKDAQRPKITSSRTFKFDRFLRGIQLTESSDSLPESRKLPQGGTWGPLVESLLLIRGAASLAGLSSAELQEDAELRRTNLWYKVHQARKSDGRWDRDLFTVPLTSLTRPTAYRLRPREESGLKFPDIPLQLLHVSPYSLPSEVADRSCKNLSVAQLLDELNDIFGTRRGLQDTADLESGSLRACLQDFIDDECNIGLVHGYLRRVWPSNRNLASFRERMNTWKAKDLELRRRAIDSDRVVNPKIPPRRIWDLYSNRVLPFYALGSDEGEIPANVWAVSHSWLPKEHRRYVRTPINSYEWPVPLPYATALDRVRIELLNMGAEYVFLDILCLRQQDLDSPAHELQRRKEWRIDVPTIGHVYRHSPSQTTIIYPNGLGLPVDISDQVFNSALHWFNRVWTLQEVNTRWLLGGLWPAFYDKRKANGERFSRLLSETLKIVDEKPDIVTLLAAIRARTGCAYEVDRVHALGYLLQCPRLPLYYQDMGTEDAWSLLIEDLTGAHRLDLLCYSTPGTIDAWRPSWAQAMAHNPFPFIRQARGSPSPLFPQHVLDYRNRYAPDLGYTHPSDVYFHRAIVAYDCRVETVKLPNQNSTRKGQTNFKVSLRAAQSWGTIDGPLEFSLPGLKSTLHASSEVVLVRIVDPEIWMMGELTGRRRVGGELAVVVRKIAIASVPLEQVYLGHTDINSHETCVVYV</sequence>
<reference evidence="1 2" key="1">
    <citation type="journal article" date="2014" name="PLoS Genet.">
        <title>Analysis of the Phlebiopsis gigantea genome, transcriptome and secretome provides insight into its pioneer colonization strategies of wood.</title>
        <authorList>
            <person name="Hori C."/>
            <person name="Ishida T."/>
            <person name="Igarashi K."/>
            <person name="Samejima M."/>
            <person name="Suzuki H."/>
            <person name="Master E."/>
            <person name="Ferreira P."/>
            <person name="Ruiz-Duenas F.J."/>
            <person name="Held B."/>
            <person name="Canessa P."/>
            <person name="Larrondo L.F."/>
            <person name="Schmoll M."/>
            <person name="Druzhinina I.S."/>
            <person name="Kubicek C.P."/>
            <person name="Gaskell J.A."/>
            <person name="Kersten P."/>
            <person name="St John F."/>
            <person name="Glasner J."/>
            <person name="Sabat G."/>
            <person name="Splinter BonDurant S."/>
            <person name="Syed K."/>
            <person name="Yadav J."/>
            <person name="Mgbeahuruike A.C."/>
            <person name="Kovalchuk A."/>
            <person name="Asiegbu F.O."/>
            <person name="Lackner G."/>
            <person name="Hoffmeister D."/>
            <person name="Rencoret J."/>
            <person name="Gutierrez A."/>
            <person name="Sun H."/>
            <person name="Lindquist E."/>
            <person name="Barry K."/>
            <person name="Riley R."/>
            <person name="Grigoriev I.V."/>
            <person name="Henrissat B."/>
            <person name="Kues U."/>
            <person name="Berka R.M."/>
            <person name="Martinez A.T."/>
            <person name="Covert S.F."/>
            <person name="Blanchette R.A."/>
            <person name="Cullen D."/>
        </authorList>
    </citation>
    <scope>NUCLEOTIDE SEQUENCE [LARGE SCALE GENOMIC DNA]</scope>
    <source>
        <strain evidence="1 2">11061_1 CR5-6</strain>
    </source>
</reference>
<keyword evidence="2" id="KW-1185">Reference proteome</keyword>
<dbReference type="HOGENOM" id="CLU_016205_0_0_1"/>
<organism evidence="1 2">
    <name type="scientific">Phlebiopsis gigantea (strain 11061_1 CR5-6)</name>
    <name type="common">White-rot fungus</name>
    <name type="synonym">Peniophora gigantea</name>
    <dbReference type="NCBI Taxonomy" id="745531"/>
    <lineage>
        <taxon>Eukaryota</taxon>
        <taxon>Fungi</taxon>
        <taxon>Dikarya</taxon>
        <taxon>Basidiomycota</taxon>
        <taxon>Agaricomycotina</taxon>
        <taxon>Agaricomycetes</taxon>
        <taxon>Polyporales</taxon>
        <taxon>Phanerochaetaceae</taxon>
        <taxon>Phlebiopsis</taxon>
    </lineage>
</organism>
<dbReference type="AlphaFoldDB" id="A0A0C3RW64"/>
<evidence type="ECO:0000313" key="1">
    <source>
        <dbReference type="EMBL" id="KIP05736.1"/>
    </source>
</evidence>